<dbReference type="SUPFAM" id="SSF50891">
    <property type="entry name" value="Cyclophilin-like"/>
    <property type="match status" value="1"/>
</dbReference>
<gene>
    <name evidence="1" type="ORF">J0S82_019377</name>
</gene>
<dbReference type="AlphaFoldDB" id="A0A8J6DH10"/>
<reference evidence="1" key="1">
    <citation type="journal article" date="2021" name="Evol. Appl.">
        <title>The genome of the Pyrenean desman and the effects of bottlenecks and inbreeding on the genomic landscape of an endangered species.</title>
        <authorList>
            <person name="Escoda L."/>
            <person name="Castresana J."/>
        </authorList>
    </citation>
    <scope>NUCLEOTIDE SEQUENCE</scope>
    <source>
        <strain evidence="1">IBE-C5619</strain>
    </source>
</reference>
<protein>
    <submittedName>
        <fullName evidence="1">Uncharacterized protein</fullName>
    </submittedName>
</protein>
<dbReference type="Gene3D" id="2.40.100.10">
    <property type="entry name" value="Cyclophilin-like"/>
    <property type="match status" value="1"/>
</dbReference>
<evidence type="ECO:0000313" key="2">
    <source>
        <dbReference type="Proteomes" id="UP000700334"/>
    </source>
</evidence>
<proteinExistence type="predicted"/>
<name>A0A8J6DH10_GALPY</name>
<evidence type="ECO:0000313" key="1">
    <source>
        <dbReference type="EMBL" id="KAG8507831.1"/>
    </source>
</evidence>
<accession>A0A8J6DH10</accession>
<comment type="caution">
    <text evidence="1">The sequence shown here is derived from an EMBL/GenBank/DDBJ whole genome shotgun (WGS) entry which is preliminary data.</text>
</comment>
<organism evidence="1 2">
    <name type="scientific">Galemys pyrenaicus</name>
    <name type="common">Iberian desman</name>
    <name type="synonym">Pyrenean desman</name>
    <dbReference type="NCBI Taxonomy" id="202257"/>
    <lineage>
        <taxon>Eukaryota</taxon>
        <taxon>Metazoa</taxon>
        <taxon>Chordata</taxon>
        <taxon>Craniata</taxon>
        <taxon>Vertebrata</taxon>
        <taxon>Euteleostomi</taxon>
        <taxon>Mammalia</taxon>
        <taxon>Eutheria</taxon>
        <taxon>Laurasiatheria</taxon>
        <taxon>Eulipotyphla</taxon>
        <taxon>Talpidae</taxon>
        <taxon>Galemys</taxon>
    </lineage>
</organism>
<dbReference type="InterPro" id="IPR029000">
    <property type="entry name" value="Cyclophilin-like_dom_sf"/>
</dbReference>
<keyword evidence="2" id="KW-1185">Reference proteome</keyword>
<dbReference type="EMBL" id="JAGFMF010012090">
    <property type="protein sequence ID" value="KAG8507831.1"/>
    <property type="molecule type" value="Genomic_DNA"/>
</dbReference>
<sequence length="222" mass="24355">MQPGEPQAALENPKVFFHNTVDREPLDWVSLELFADKVAKTAEDFCALSTGGKRLLVNVPAFTELSQDLCVRVVMSYAIMALVASSSMEENLMRRILSLSIQSSITQSRQLETGLFVIVKADKGFAVVNIPLNRKIRDRGRKGKCTAARSSSRKLRWRVLCAVVIGQLASLSTFSGHVNPQVLHPGRDFSRFPFNLVATRSFEIFSAPATGASFAAAEPEPA</sequence>
<dbReference type="Proteomes" id="UP000700334">
    <property type="component" value="Unassembled WGS sequence"/>
</dbReference>